<dbReference type="InterPro" id="IPR000014">
    <property type="entry name" value="PAS"/>
</dbReference>
<evidence type="ECO:0000259" key="17">
    <source>
        <dbReference type="PROSITE" id="PS50839"/>
    </source>
</evidence>
<evidence type="ECO:0000256" key="2">
    <source>
        <dbReference type="ARBA" id="ARBA00004370"/>
    </source>
</evidence>
<dbReference type="GO" id="GO:0006355">
    <property type="term" value="P:regulation of DNA-templated transcription"/>
    <property type="evidence" value="ECO:0007669"/>
    <property type="project" value="InterPro"/>
</dbReference>
<dbReference type="Proteomes" id="UP000294914">
    <property type="component" value="Unassembled WGS sequence"/>
</dbReference>
<dbReference type="GO" id="GO:0005886">
    <property type="term" value="C:plasma membrane"/>
    <property type="evidence" value="ECO:0007669"/>
    <property type="project" value="TreeGrafter"/>
</dbReference>
<dbReference type="CDD" id="cd00156">
    <property type="entry name" value="REC"/>
    <property type="match status" value="2"/>
</dbReference>
<dbReference type="Gene3D" id="3.30.450.350">
    <property type="entry name" value="CHASE domain"/>
    <property type="match status" value="1"/>
</dbReference>
<evidence type="ECO:0000256" key="3">
    <source>
        <dbReference type="ARBA" id="ARBA00012438"/>
    </source>
</evidence>
<name>A0A4R8IHG9_9GAMM</name>
<dbReference type="SMART" id="SM00388">
    <property type="entry name" value="HisKA"/>
    <property type="match status" value="1"/>
</dbReference>
<feature type="domain" description="PAS" evidence="15">
    <location>
        <begin position="590"/>
        <end position="654"/>
    </location>
</feature>
<dbReference type="InterPro" id="IPR005467">
    <property type="entry name" value="His_kinase_dom"/>
</dbReference>
<dbReference type="Pfam" id="PF01590">
    <property type="entry name" value="GAF"/>
    <property type="match status" value="1"/>
</dbReference>
<keyword evidence="5" id="KW-0808">Transferase</keyword>
<dbReference type="PROSITE" id="PS50109">
    <property type="entry name" value="HIS_KIN"/>
    <property type="match status" value="1"/>
</dbReference>
<dbReference type="SUPFAM" id="SSF52172">
    <property type="entry name" value="CheY-like"/>
    <property type="match status" value="2"/>
</dbReference>
<evidence type="ECO:0000313" key="19">
    <source>
        <dbReference type="Proteomes" id="UP000294914"/>
    </source>
</evidence>
<evidence type="ECO:0000256" key="11">
    <source>
        <dbReference type="PROSITE-ProRule" id="PRU00169"/>
    </source>
</evidence>
<evidence type="ECO:0000256" key="12">
    <source>
        <dbReference type="SAM" id="Coils"/>
    </source>
</evidence>
<dbReference type="InterPro" id="IPR036097">
    <property type="entry name" value="HisK_dim/P_sf"/>
</dbReference>
<dbReference type="SMART" id="SM00387">
    <property type="entry name" value="HATPase_c"/>
    <property type="match status" value="1"/>
</dbReference>
<comment type="caution">
    <text evidence="18">The sequence shown here is derived from an EMBL/GenBank/DDBJ whole genome shotgun (WGS) entry which is preliminary data.</text>
</comment>
<dbReference type="InterPro" id="IPR001789">
    <property type="entry name" value="Sig_transdc_resp-reg_receiver"/>
</dbReference>
<keyword evidence="8" id="KW-1133">Transmembrane helix</keyword>
<dbReference type="PROSITE" id="PS50110">
    <property type="entry name" value="RESPONSE_REGULATORY"/>
    <property type="match status" value="2"/>
</dbReference>
<gene>
    <name evidence="18" type="ORF">EDC23_2454</name>
</gene>
<keyword evidence="19" id="KW-1185">Reference proteome</keyword>
<dbReference type="InterPro" id="IPR001610">
    <property type="entry name" value="PAC"/>
</dbReference>
<evidence type="ECO:0000259" key="15">
    <source>
        <dbReference type="PROSITE" id="PS50112"/>
    </source>
</evidence>
<dbReference type="SMART" id="SM00448">
    <property type="entry name" value="REC"/>
    <property type="match status" value="2"/>
</dbReference>
<dbReference type="FunFam" id="3.30.565.10:FF:000006">
    <property type="entry name" value="Sensor histidine kinase WalK"/>
    <property type="match status" value="1"/>
</dbReference>
<dbReference type="PANTHER" id="PTHR43047:SF72">
    <property type="entry name" value="OSMOSENSING HISTIDINE PROTEIN KINASE SLN1"/>
    <property type="match status" value="1"/>
</dbReference>
<dbReference type="CDD" id="cd00130">
    <property type="entry name" value="PAS"/>
    <property type="match status" value="1"/>
</dbReference>
<dbReference type="PROSITE" id="PS50112">
    <property type="entry name" value="PAS"/>
    <property type="match status" value="2"/>
</dbReference>
<dbReference type="EMBL" id="SOQX01000007">
    <property type="protein sequence ID" value="TDX99667.1"/>
    <property type="molecule type" value="Genomic_DNA"/>
</dbReference>
<feature type="coiled-coil region" evidence="12">
    <location>
        <begin position="286"/>
        <end position="313"/>
    </location>
</feature>
<dbReference type="Pfam" id="PF00072">
    <property type="entry name" value="Response_reg"/>
    <property type="match status" value="2"/>
</dbReference>
<dbReference type="GO" id="GO:0000155">
    <property type="term" value="F:phosphorelay sensor kinase activity"/>
    <property type="evidence" value="ECO:0007669"/>
    <property type="project" value="InterPro"/>
</dbReference>
<dbReference type="CDD" id="cd00082">
    <property type="entry name" value="HisKA"/>
    <property type="match status" value="1"/>
</dbReference>
<dbReference type="FunFam" id="1.10.287.130:FF:000001">
    <property type="entry name" value="Two-component sensor histidine kinase"/>
    <property type="match status" value="1"/>
</dbReference>
<sequence length="1220" mass="137077">MIPGAALAIALFLYIQDNEQKSIDYRLQLAFDEHYHALDAEGDVLDKLLQGLRGLYAASEKVERHEFANYVRNAVLRHHYIKGVSWAPRIDGDSPAYPVQFVEPETYRASMSGLDLAADTTLRQQLQAAGRDRQLLIRAAQRDPQEQRLQSIRLFLPIYHPDNRRLQGFIGLLLDFDEFVEAALAQRTTARRSMNLAILNRNNNRLLLYHSVDDQVRPVLRPDLNVQKNDYQRPLHILDQDWTLLIRPVPGRFPDQLSLMPWFALFATLAISLLITGVINSTLSRRKYAETRIEEHTRALRKSEERLARLYDIIASDLDFADKTRKLLAYGRDQLDLQFGVLSRVSQGEITILYASTPAGQLEEGRTYPLNESYCSQTLNNQVITSVAHVGKSDWRHLPCYAQHPLESYIGTPIHTGRRLYGTLSFSDPEPRDTPFSQAEQELVQLIAQWLSMELAHIQFEEQLVEQRNTISHILESTAEAFVAVDREQTILYANSLTRSLLNLEAEQLVGQPLQTVAPELLTLLDKTLDDTLRNGRADQFDCFYPASAKWLEVAIHPTLQGASLSLRDITESKANAEMLSHTLGIKNAILNSANFTIIATDVNGTIMSFNNAAERTLGYAASEVIGRHNPMLFHDPREIALRAHELSEELETDIEPGFEAFIALARRGIPDEQEWTYLCRDGSRVPVLLSITEMTDAHGNSIGFLGIGVDITERKRIERLRDEFVSTVSHELRTPLTSIRGSLGLLSGNLGEQLPEQALSLIDIASRNAERLLHLINDILDINKIESGEMAFDYQPLRVSGFLQQAVENNLAYARPFDVDLVLADTLPDVELFADEHRLMQVMNNLLSNAVKFSPAHSRVEIDANIQQHFVRISVTDHGKGIAEEFHQKVFDRFGQADASDSRNTGGTGLGLSIARAIVEQHGGQINFVSQPGIGTTFYFDMPLYQQQSITRIKDQIISLAPPRPHRLLICEDDADVAGLLQLMLARHGYQGDITHSAEQARAALAQHHYDALLLDILLPDRHGLDLIRQLRESAATRQLPIIVVSAIANEARNQLEGGMADIIDWLDKPLDQARLLQSVHHALQHLPDKPRVLYVEDDPDLQQLVALMLQDQVILSAARTLQEAEALLDAQRFDLLLLDITLPDGSGLSLLETLKAHPMPPATVIFSNHEPDADTTRQVSVALRKSDTSQQTLLETLAACLRQRARHFAHTDDDPGDR</sequence>
<dbReference type="InterPro" id="IPR036890">
    <property type="entry name" value="HATPase_C_sf"/>
</dbReference>
<dbReference type="SMART" id="SM00065">
    <property type="entry name" value="GAF"/>
    <property type="match status" value="1"/>
</dbReference>
<dbReference type="PROSITE" id="PS50113">
    <property type="entry name" value="PAC"/>
    <property type="match status" value="1"/>
</dbReference>
<dbReference type="InterPro" id="IPR029016">
    <property type="entry name" value="GAF-like_dom_sf"/>
</dbReference>
<evidence type="ECO:0000259" key="13">
    <source>
        <dbReference type="PROSITE" id="PS50109"/>
    </source>
</evidence>
<evidence type="ECO:0000256" key="1">
    <source>
        <dbReference type="ARBA" id="ARBA00000085"/>
    </source>
</evidence>
<accession>A0A4R8IHG9</accession>
<dbReference type="SUPFAM" id="SSF55785">
    <property type="entry name" value="PYP-like sensor domain (PAS domain)"/>
    <property type="match status" value="2"/>
</dbReference>
<dbReference type="SMART" id="SM00091">
    <property type="entry name" value="PAS"/>
    <property type="match status" value="2"/>
</dbReference>
<dbReference type="Pfam" id="PF03924">
    <property type="entry name" value="CHASE"/>
    <property type="match status" value="1"/>
</dbReference>
<dbReference type="Gene3D" id="3.30.450.20">
    <property type="entry name" value="PAS domain"/>
    <property type="match status" value="2"/>
</dbReference>
<feature type="domain" description="Response regulatory" evidence="14">
    <location>
        <begin position="968"/>
        <end position="1085"/>
    </location>
</feature>
<keyword evidence="6" id="KW-0812">Transmembrane</keyword>
<feature type="domain" description="PAS" evidence="15">
    <location>
        <begin position="467"/>
        <end position="536"/>
    </location>
</feature>
<dbReference type="AlphaFoldDB" id="A0A4R8IHG9"/>
<dbReference type="InterPro" id="IPR042240">
    <property type="entry name" value="CHASE_sf"/>
</dbReference>
<dbReference type="InterPro" id="IPR003661">
    <property type="entry name" value="HisK_dim/P_dom"/>
</dbReference>
<evidence type="ECO:0000256" key="8">
    <source>
        <dbReference type="ARBA" id="ARBA00022989"/>
    </source>
</evidence>
<dbReference type="EC" id="2.7.13.3" evidence="3"/>
<dbReference type="SUPFAM" id="SSF55781">
    <property type="entry name" value="GAF domain-like"/>
    <property type="match status" value="1"/>
</dbReference>
<dbReference type="SUPFAM" id="SSF55874">
    <property type="entry name" value="ATPase domain of HSP90 chaperone/DNA topoisomerase II/histidine kinase"/>
    <property type="match status" value="1"/>
</dbReference>
<keyword evidence="12" id="KW-0175">Coiled coil</keyword>
<dbReference type="CDD" id="cd16922">
    <property type="entry name" value="HATPase_EvgS-ArcB-TorS-like"/>
    <property type="match status" value="1"/>
</dbReference>
<evidence type="ECO:0000256" key="10">
    <source>
        <dbReference type="ARBA" id="ARBA00023136"/>
    </source>
</evidence>
<dbReference type="Gene3D" id="3.40.50.2300">
    <property type="match status" value="2"/>
</dbReference>
<feature type="domain" description="PAC" evidence="16">
    <location>
        <begin position="672"/>
        <end position="724"/>
    </location>
</feature>
<reference evidence="18 19" key="1">
    <citation type="submission" date="2019-03" db="EMBL/GenBank/DDBJ databases">
        <title>Genomic Encyclopedia of Type Strains, Phase IV (KMG-IV): sequencing the most valuable type-strain genomes for metagenomic binning, comparative biology and taxonomic classification.</title>
        <authorList>
            <person name="Goeker M."/>
        </authorList>
    </citation>
    <scope>NUCLEOTIDE SEQUENCE [LARGE SCALE GENOMIC DNA]</scope>
    <source>
        <strain evidence="18 19">DSM 16326</strain>
    </source>
</reference>
<dbReference type="PRINTS" id="PR00344">
    <property type="entry name" value="BCTRLSENSOR"/>
</dbReference>
<dbReference type="InterPro" id="IPR003018">
    <property type="entry name" value="GAF"/>
</dbReference>
<dbReference type="InterPro" id="IPR000700">
    <property type="entry name" value="PAS-assoc_C"/>
</dbReference>
<dbReference type="Gene3D" id="3.30.450.40">
    <property type="match status" value="1"/>
</dbReference>
<dbReference type="InterPro" id="IPR004358">
    <property type="entry name" value="Sig_transdc_His_kin-like_C"/>
</dbReference>
<dbReference type="Gene3D" id="3.30.565.10">
    <property type="entry name" value="Histidine kinase-like ATPase, C-terminal domain"/>
    <property type="match status" value="1"/>
</dbReference>
<dbReference type="InterPro" id="IPR003594">
    <property type="entry name" value="HATPase_dom"/>
</dbReference>
<dbReference type="SMART" id="SM01079">
    <property type="entry name" value="CHASE"/>
    <property type="match status" value="1"/>
</dbReference>
<evidence type="ECO:0000259" key="14">
    <source>
        <dbReference type="PROSITE" id="PS50110"/>
    </source>
</evidence>
<dbReference type="InterPro" id="IPR011006">
    <property type="entry name" value="CheY-like_superfamily"/>
</dbReference>
<evidence type="ECO:0000313" key="18">
    <source>
        <dbReference type="EMBL" id="TDX99667.1"/>
    </source>
</evidence>
<evidence type="ECO:0000256" key="5">
    <source>
        <dbReference type="ARBA" id="ARBA00022679"/>
    </source>
</evidence>
<evidence type="ECO:0000256" key="4">
    <source>
        <dbReference type="ARBA" id="ARBA00022553"/>
    </source>
</evidence>
<feature type="domain" description="CHASE" evidence="17">
    <location>
        <begin position="94"/>
        <end position="245"/>
    </location>
</feature>
<keyword evidence="10" id="KW-0472">Membrane</keyword>
<dbReference type="Gene3D" id="1.10.287.130">
    <property type="match status" value="1"/>
</dbReference>
<dbReference type="NCBIfam" id="TIGR00229">
    <property type="entry name" value="sensory_box"/>
    <property type="match status" value="2"/>
</dbReference>
<dbReference type="Pfam" id="PF02518">
    <property type="entry name" value="HATPase_c"/>
    <property type="match status" value="1"/>
</dbReference>
<dbReference type="Pfam" id="PF13426">
    <property type="entry name" value="PAS_9"/>
    <property type="match status" value="1"/>
</dbReference>
<dbReference type="InterPro" id="IPR013767">
    <property type="entry name" value="PAS_fold"/>
</dbReference>
<dbReference type="SUPFAM" id="SSF47384">
    <property type="entry name" value="Homodimeric domain of signal transducing histidine kinase"/>
    <property type="match status" value="1"/>
</dbReference>
<dbReference type="PANTHER" id="PTHR43047">
    <property type="entry name" value="TWO-COMPONENT HISTIDINE PROTEIN KINASE"/>
    <property type="match status" value="1"/>
</dbReference>
<evidence type="ECO:0000259" key="16">
    <source>
        <dbReference type="PROSITE" id="PS50113"/>
    </source>
</evidence>
<keyword evidence="7" id="KW-0418">Kinase</keyword>
<keyword evidence="4 11" id="KW-0597">Phosphoprotein</keyword>
<dbReference type="Pfam" id="PF00512">
    <property type="entry name" value="HisKA"/>
    <property type="match status" value="1"/>
</dbReference>
<dbReference type="InterPro" id="IPR006189">
    <property type="entry name" value="CHASE_dom"/>
</dbReference>
<dbReference type="GO" id="GO:0009927">
    <property type="term" value="F:histidine phosphotransfer kinase activity"/>
    <property type="evidence" value="ECO:0007669"/>
    <property type="project" value="TreeGrafter"/>
</dbReference>
<dbReference type="SMART" id="SM00086">
    <property type="entry name" value="PAC"/>
    <property type="match status" value="1"/>
</dbReference>
<feature type="modified residue" description="4-aspartylphosphate" evidence="11">
    <location>
        <position position="1141"/>
    </location>
</feature>
<feature type="domain" description="Response regulatory" evidence="14">
    <location>
        <begin position="1093"/>
        <end position="1203"/>
    </location>
</feature>
<comment type="subcellular location">
    <subcellularLocation>
        <location evidence="2">Membrane</location>
    </subcellularLocation>
</comment>
<dbReference type="PROSITE" id="PS50839">
    <property type="entry name" value="CHASE"/>
    <property type="match status" value="1"/>
</dbReference>
<dbReference type="InterPro" id="IPR035965">
    <property type="entry name" value="PAS-like_dom_sf"/>
</dbReference>
<keyword evidence="9" id="KW-0902">Two-component regulatory system</keyword>
<evidence type="ECO:0000256" key="6">
    <source>
        <dbReference type="ARBA" id="ARBA00022692"/>
    </source>
</evidence>
<dbReference type="Pfam" id="PF00989">
    <property type="entry name" value="PAS"/>
    <property type="match status" value="1"/>
</dbReference>
<comment type="catalytic activity">
    <reaction evidence="1">
        <text>ATP + protein L-histidine = ADP + protein N-phospho-L-histidine.</text>
        <dbReference type="EC" id="2.7.13.3"/>
    </reaction>
</comment>
<feature type="domain" description="Histidine kinase" evidence="13">
    <location>
        <begin position="728"/>
        <end position="947"/>
    </location>
</feature>
<evidence type="ECO:0000256" key="7">
    <source>
        <dbReference type="ARBA" id="ARBA00022777"/>
    </source>
</evidence>
<protein>
    <recommendedName>
        <fullName evidence="3">histidine kinase</fullName>
        <ecNumber evidence="3">2.7.13.3</ecNumber>
    </recommendedName>
</protein>
<proteinExistence type="predicted"/>
<evidence type="ECO:0000256" key="9">
    <source>
        <dbReference type="ARBA" id="ARBA00023012"/>
    </source>
</evidence>
<organism evidence="18 19">
    <name type="scientific">Thiohalophilus thiocyanatoxydans</name>
    <dbReference type="NCBI Taxonomy" id="381308"/>
    <lineage>
        <taxon>Bacteria</taxon>
        <taxon>Pseudomonadati</taxon>
        <taxon>Pseudomonadota</taxon>
        <taxon>Gammaproteobacteria</taxon>
        <taxon>Thiohalomonadales</taxon>
        <taxon>Thiohalophilaceae</taxon>
        <taxon>Thiohalophilus</taxon>
    </lineage>
</organism>
<feature type="modified residue" description="4-aspartylphosphate" evidence="11">
    <location>
        <position position="1017"/>
    </location>
</feature>